<dbReference type="EMBL" id="SOCP01000001">
    <property type="protein sequence ID" value="TDV57743.1"/>
    <property type="molecule type" value="Genomic_DNA"/>
</dbReference>
<dbReference type="InterPro" id="IPR029045">
    <property type="entry name" value="ClpP/crotonase-like_dom_sf"/>
</dbReference>
<dbReference type="InterPro" id="IPR014748">
    <property type="entry name" value="Enoyl-CoA_hydra_C"/>
</dbReference>
<dbReference type="PANTHER" id="PTHR11941">
    <property type="entry name" value="ENOYL-COA HYDRATASE-RELATED"/>
    <property type="match status" value="1"/>
</dbReference>
<evidence type="ECO:0000256" key="1">
    <source>
        <dbReference type="ARBA" id="ARBA00005254"/>
    </source>
</evidence>
<dbReference type="PROSITE" id="PS00166">
    <property type="entry name" value="ENOYL_COA_HYDRATASE"/>
    <property type="match status" value="1"/>
</dbReference>
<name>A0A4R7W4U5_9PSEU</name>
<reference evidence="7 8" key="1">
    <citation type="submission" date="2019-03" db="EMBL/GenBank/DDBJ databases">
        <title>Genomic Encyclopedia of Archaeal and Bacterial Type Strains, Phase II (KMG-II): from individual species to whole genera.</title>
        <authorList>
            <person name="Goeker M."/>
        </authorList>
    </citation>
    <scope>NUCLEOTIDE SEQUENCE [LARGE SCALE GENOMIC DNA]</scope>
    <source>
        <strain evidence="7 8">DSM 45499</strain>
    </source>
</reference>
<dbReference type="RefSeq" id="WP_133900973.1">
    <property type="nucleotide sequence ID" value="NZ_SOCP01000001.1"/>
</dbReference>
<dbReference type="Gene3D" id="1.10.12.10">
    <property type="entry name" value="Lyase 2-enoyl-coa Hydratase, Chain A, domain 2"/>
    <property type="match status" value="1"/>
</dbReference>
<dbReference type="AlphaFoldDB" id="A0A4R7W4U5"/>
<comment type="catalytic activity">
    <reaction evidence="5">
        <text>a 4-saturated-(3S)-3-hydroxyacyl-CoA = a (3E)-enoyl-CoA + H2O</text>
        <dbReference type="Rhea" id="RHEA:20724"/>
        <dbReference type="ChEBI" id="CHEBI:15377"/>
        <dbReference type="ChEBI" id="CHEBI:58521"/>
        <dbReference type="ChEBI" id="CHEBI:137480"/>
        <dbReference type="EC" id="4.2.1.17"/>
    </reaction>
</comment>
<dbReference type="SUPFAM" id="SSF52096">
    <property type="entry name" value="ClpP/crotonase"/>
    <property type="match status" value="1"/>
</dbReference>
<evidence type="ECO:0000256" key="4">
    <source>
        <dbReference type="ARBA" id="ARBA00023709"/>
    </source>
</evidence>
<sequence length="259" mass="27235">MPVDMEVDEGVAVLTLNRPEKHNSIDRPMRAELKRAWERLATDRDIRVAVITGAGTRAFCTGSDLTATPKPDHAFAADLFGGNGSDHLLAGLDEAGIPLIAAVNGYAIGGGMEIALACDIRLASGNASFGLSEVRVGSIPGAGGTQRLPRAVGQSLAMQMLLTGDRIGADHALRAGLVSEVLPGKELLPRALAIATRIAANAPLSVRAIKQLVHRGLDAPLEVAMRLEHAAFGLIRETDDRAEGRAAFTEGRPARFTGR</sequence>
<comment type="caution">
    <text evidence="7">The sequence shown here is derived from an EMBL/GenBank/DDBJ whole genome shotgun (WGS) entry which is preliminary data.</text>
</comment>
<comment type="catalytic activity">
    <reaction evidence="4">
        <text>a (3S)-3-hydroxyacyl-CoA = a (2E)-enoyl-CoA + H2O</text>
        <dbReference type="Rhea" id="RHEA:16105"/>
        <dbReference type="ChEBI" id="CHEBI:15377"/>
        <dbReference type="ChEBI" id="CHEBI:57318"/>
        <dbReference type="ChEBI" id="CHEBI:58856"/>
        <dbReference type="EC" id="4.2.1.17"/>
    </reaction>
</comment>
<evidence type="ECO:0000256" key="6">
    <source>
        <dbReference type="RuleBase" id="RU003707"/>
    </source>
</evidence>
<dbReference type="Proteomes" id="UP000294927">
    <property type="component" value="Unassembled WGS sequence"/>
</dbReference>
<comment type="similarity">
    <text evidence="1 6">Belongs to the enoyl-CoA hydratase/isomerase family.</text>
</comment>
<dbReference type="PANTHER" id="PTHR11941:SF54">
    <property type="entry name" value="ENOYL-COA HYDRATASE, MITOCHONDRIAL"/>
    <property type="match status" value="1"/>
</dbReference>
<accession>A0A4R7W4U5</accession>
<proteinExistence type="inferred from homology"/>
<evidence type="ECO:0000256" key="5">
    <source>
        <dbReference type="ARBA" id="ARBA00023717"/>
    </source>
</evidence>
<gene>
    <name evidence="7" type="ORF">CLV71_101616</name>
</gene>
<evidence type="ECO:0000313" key="7">
    <source>
        <dbReference type="EMBL" id="TDV57743.1"/>
    </source>
</evidence>
<evidence type="ECO:0000256" key="2">
    <source>
        <dbReference type="ARBA" id="ARBA00012076"/>
    </source>
</evidence>
<dbReference type="GO" id="GO:0006635">
    <property type="term" value="P:fatty acid beta-oxidation"/>
    <property type="evidence" value="ECO:0007669"/>
    <property type="project" value="TreeGrafter"/>
</dbReference>
<dbReference type="InterPro" id="IPR018376">
    <property type="entry name" value="Enoyl-CoA_hyd/isom_CS"/>
</dbReference>
<dbReference type="FunFam" id="1.10.12.10:FF:000001">
    <property type="entry name" value="Probable enoyl-CoA hydratase, mitochondrial"/>
    <property type="match status" value="1"/>
</dbReference>
<organism evidence="7 8">
    <name type="scientific">Actinophytocola oryzae</name>
    <dbReference type="NCBI Taxonomy" id="502181"/>
    <lineage>
        <taxon>Bacteria</taxon>
        <taxon>Bacillati</taxon>
        <taxon>Actinomycetota</taxon>
        <taxon>Actinomycetes</taxon>
        <taxon>Pseudonocardiales</taxon>
        <taxon>Pseudonocardiaceae</taxon>
    </lineage>
</organism>
<evidence type="ECO:0000256" key="3">
    <source>
        <dbReference type="ARBA" id="ARBA00023239"/>
    </source>
</evidence>
<dbReference type="Pfam" id="PF00378">
    <property type="entry name" value="ECH_1"/>
    <property type="match status" value="1"/>
</dbReference>
<dbReference type="GO" id="GO:0004300">
    <property type="term" value="F:enoyl-CoA hydratase activity"/>
    <property type="evidence" value="ECO:0007669"/>
    <property type="project" value="UniProtKB-EC"/>
</dbReference>
<dbReference type="OrthoDB" id="8452484at2"/>
<dbReference type="CDD" id="cd06558">
    <property type="entry name" value="crotonase-like"/>
    <property type="match status" value="1"/>
</dbReference>
<protein>
    <recommendedName>
        <fullName evidence="2">enoyl-CoA hydratase</fullName>
        <ecNumber evidence="2">4.2.1.17</ecNumber>
    </recommendedName>
</protein>
<evidence type="ECO:0000313" key="8">
    <source>
        <dbReference type="Proteomes" id="UP000294927"/>
    </source>
</evidence>
<dbReference type="FunFam" id="3.90.226.10:FF:000009">
    <property type="entry name" value="Carnitinyl-CoA dehydratase"/>
    <property type="match status" value="1"/>
</dbReference>
<keyword evidence="3" id="KW-0456">Lyase</keyword>
<dbReference type="InterPro" id="IPR001753">
    <property type="entry name" value="Enoyl-CoA_hydra/iso"/>
</dbReference>
<dbReference type="Gene3D" id="3.90.226.10">
    <property type="entry name" value="2-enoyl-CoA Hydratase, Chain A, domain 1"/>
    <property type="match status" value="1"/>
</dbReference>
<keyword evidence="8" id="KW-1185">Reference proteome</keyword>
<dbReference type="EC" id="4.2.1.17" evidence="2"/>